<evidence type="ECO:0000259" key="11">
    <source>
        <dbReference type="Pfam" id="PF14368"/>
    </source>
</evidence>
<protein>
    <submittedName>
        <fullName evidence="12">Non-specific lipid-transfer protein-like protein</fullName>
    </submittedName>
</protein>
<organism evidence="12">
    <name type="scientific">Sesamum latifolium</name>
    <dbReference type="NCBI Taxonomy" id="2727402"/>
    <lineage>
        <taxon>Eukaryota</taxon>
        <taxon>Viridiplantae</taxon>
        <taxon>Streptophyta</taxon>
        <taxon>Embryophyta</taxon>
        <taxon>Tracheophyta</taxon>
        <taxon>Spermatophyta</taxon>
        <taxon>Magnoliopsida</taxon>
        <taxon>eudicotyledons</taxon>
        <taxon>Gunneridae</taxon>
        <taxon>Pentapetalae</taxon>
        <taxon>asterids</taxon>
        <taxon>lamiids</taxon>
        <taxon>Lamiales</taxon>
        <taxon>Pedaliaceae</taxon>
        <taxon>Sesamum</taxon>
    </lineage>
</organism>
<feature type="transmembrane region" description="Helical" evidence="10">
    <location>
        <begin position="135"/>
        <end position="156"/>
    </location>
</feature>
<dbReference type="GO" id="GO:0098552">
    <property type="term" value="C:side of membrane"/>
    <property type="evidence" value="ECO:0007669"/>
    <property type="project" value="UniProtKB-KW"/>
</dbReference>
<keyword evidence="8" id="KW-0449">Lipoprotein</keyword>
<keyword evidence="7" id="KW-0325">Glycoprotein</keyword>
<keyword evidence="10" id="KW-1133">Transmembrane helix</keyword>
<comment type="similarity">
    <text evidence="2">Belongs to the plant LTP family.</text>
</comment>
<keyword evidence="10" id="KW-0812">Transmembrane</keyword>
<dbReference type="InterPro" id="IPR043325">
    <property type="entry name" value="LTSS"/>
</dbReference>
<dbReference type="AlphaFoldDB" id="A0AAW2VTI7"/>
<keyword evidence="10" id="KW-0472">Membrane</keyword>
<keyword evidence="5" id="KW-0732">Signal</keyword>
<keyword evidence="6" id="KW-1015">Disulfide bond</keyword>
<dbReference type="GO" id="GO:0005886">
    <property type="term" value="C:plasma membrane"/>
    <property type="evidence" value="ECO:0007669"/>
    <property type="project" value="UniProtKB-SubCell"/>
</dbReference>
<evidence type="ECO:0000256" key="3">
    <source>
        <dbReference type="ARBA" id="ARBA00022475"/>
    </source>
</evidence>
<dbReference type="InterPro" id="IPR016140">
    <property type="entry name" value="Bifunc_inhib/LTP/seed_store"/>
</dbReference>
<comment type="caution">
    <text evidence="12">The sequence shown here is derived from an EMBL/GenBank/DDBJ whole genome shotgun (WGS) entry which is preliminary data.</text>
</comment>
<proteinExistence type="inferred from homology"/>
<evidence type="ECO:0000256" key="4">
    <source>
        <dbReference type="ARBA" id="ARBA00022622"/>
    </source>
</evidence>
<evidence type="ECO:0000313" key="12">
    <source>
        <dbReference type="EMBL" id="KAL0432728.1"/>
    </source>
</evidence>
<evidence type="ECO:0000256" key="7">
    <source>
        <dbReference type="ARBA" id="ARBA00023180"/>
    </source>
</evidence>
<evidence type="ECO:0000256" key="1">
    <source>
        <dbReference type="ARBA" id="ARBA00004609"/>
    </source>
</evidence>
<dbReference type="Gene3D" id="1.10.110.10">
    <property type="entry name" value="Plant lipid-transfer and hydrophobic proteins"/>
    <property type="match status" value="1"/>
</dbReference>
<dbReference type="InterPro" id="IPR036312">
    <property type="entry name" value="Bifun_inhib/LTP/seed_sf"/>
</dbReference>
<evidence type="ECO:0000256" key="10">
    <source>
        <dbReference type="SAM" id="Phobius"/>
    </source>
</evidence>
<feature type="region of interest" description="Disordered" evidence="9">
    <location>
        <begin position="77"/>
        <end position="131"/>
    </location>
</feature>
<evidence type="ECO:0000256" key="6">
    <source>
        <dbReference type="ARBA" id="ARBA00023157"/>
    </source>
</evidence>
<sequence length="157" mass="16022">PCRLPWPTSYGALSQPLAGGPSPGWDCSTLIYDMIDCMPFLSNGGQQMKPDESCCSGLRAVVETDADCICYAVNSAAVSSTPGSSPANPPKAIGAPSHSPNIPPTARPPVAAVSSTPARAPVPQAPAPSPKSSSAYAMSTVSALFSVSFTIILFLVL</sequence>
<feature type="non-terminal residue" evidence="12">
    <location>
        <position position="1"/>
    </location>
</feature>
<keyword evidence="3" id="KW-1003">Cell membrane</keyword>
<reference evidence="12" key="1">
    <citation type="submission" date="2020-06" db="EMBL/GenBank/DDBJ databases">
        <authorList>
            <person name="Li T."/>
            <person name="Hu X."/>
            <person name="Zhang T."/>
            <person name="Song X."/>
            <person name="Zhang H."/>
            <person name="Dai N."/>
            <person name="Sheng W."/>
            <person name="Hou X."/>
            <person name="Wei L."/>
        </authorList>
    </citation>
    <scope>NUCLEOTIDE SEQUENCE</scope>
    <source>
        <strain evidence="12">KEN1</strain>
        <tissue evidence="12">Leaf</tissue>
    </source>
</reference>
<feature type="compositionally biased region" description="Polar residues" evidence="9">
    <location>
        <begin position="77"/>
        <end position="86"/>
    </location>
</feature>
<reference evidence="12" key="2">
    <citation type="journal article" date="2024" name="Plant">
        <title>Genomic evolution and insights into agronomic trait innovations of Sesamum species.</title>
        <authorList>
            <person name="Miao H."/>
            <person name="Wang L."/>
            <person name="Qu L."/>
            <person name="Liu H."/>
            <person name="Sun Y."/>
            <person name="Le M."/>
            <person name="Wang Q."/>
            <person name="Wei S."/>
            <person name="Zheng Y."/>
            <person name="Lin W."/>
            <person name="Duan Y."/>
            <person name="Cao H."/>
            <person name="Xiong S."/>
            <person name="Wang X."/>
            <person name="Wei L."/>
            <person name="Li C."/>
            <person name="Ma Q."/>
            <person name="Ju M."/>
            <person name="Zhao R."/>
            <person name="Li G."/>
            <person name="Mu C."/>
            <person name="Tian Q."/>
            <person name="Mei H."/>
            <person name="Zhang T."/>
            <person name="Gao T."/>
            <person name="Zhang H."/>
        </authorList>
    </citation>
    <scope>NUCLEOTIDE SEQUENCE</scope>
    <source>
        <strain evidence="12">KEN1</strain>
    </source>
</reference>
<evidence type="ECO:0000256" key="2">
    <source>
        <dbReference type="ARBA" id="ARBA00009748"/>
    </source>
</evidence>
<gene>
    <name evidence="12" type="ORF">Slati_2607100</name>
</gene>
<evidence type="ECO:0000256" key="5">
    <source>
        <dbReference type="ARBA" id="ARBA00022729"/>
    </source>
</evidence>
<dbReference type="SUPFAM" id="SSF47699">
    <property type="entry name" value="Bifunctional inhibitor/lipid-transfer protein/seed storage 2S albumin"/>
    <property type="match status" value="1"/>
</dbReference>
<accession>A0AAW2VTI7</accession>
<feature type="domain" description="Bifunctional inhibitor/plant lipid transfer protein/seed storage helical" evidence="11">
    <location>
        <begin position="26"/>
        <end position="76"/>
    </location>
</feature>
<dbReference type="CDD" id="cd00010">
    <property type="entry name" value="AAI_LTSS"/>
    <property type="match status" value="1"/>
</dbReference>
<evidence type="ECO:0000256" key="8">
    <source>
        <dbReference type="ARBA" id="ARBA00023288"/>
    </source>
</evidence>
<evidence type="ECO:0000256" key="9">
    <source>
        <dbReference type="SAM" id="MobiDB-lite"/>
    </source>
</evidence>
<dbReference type="Pfam" id="PF14368">
    <property type="entry name" value="LTP_2"/>
    <property type="match status" value="1"/>
</dbReference>
<name>A0AAW2VTI7_9LAMI</name>
<dbReference type="EMBL" id="JACGWN010000009">
    <property type="protein sequence ID" value="KAL0432728.1"/>
    <property type="molecule type" value="Genomic_DNA"/>
</dbReference>
<keyword evidence="4" id="KW-0336">GPI-anchor</keyword>
<comment type="subcellular location">
    <subcellularLocation>
        <location evidence="1">Cell membrane</location>
        <topology evidence="1">Lipid-anchor</topology>
        <topology evidence="1">GPI-anchor</topology>
    </subcellularLocation>
</comment>
<dbReference type="PANTHER" id="PTHR33044">
    <property type="entry name" value="BIFUNCTIONAL INHIBITOR/LIPID-TRANSFER PROTEIN/SEED STORAGE 2S ALBUMIN SUPERFAMILY PROTEIN-RELATED"/>
    <property type="match status" value="1"/>
</dbReference>